<dbReference type="STRING" id="1834516.BL253_14215"/>
<protein>
    <recommendedName>
        <fullName evidence="7">Major facilitator superfamily (MFS) profile domain-containing protein</fullName>
    </recommendedName>
</protein>
<keyword evidence="9" id="KW-1185">Reference proteome</keyword>
<evidence type="ECO:0000256" key="1">
    <source>
        <dbReference type="ARBA" id="ARBA00004651"/>
    </source>
</evidence>
<feature type="transmembrane region" description="Helical" evidence="6">
    <location>
        <begin position="92"/>
        <end position="114"/>
    </location>
</feature>
<feature type="transmembrane region" description="Helical" evidence="6">
    <location>
        <begin position="37"/>
        <end position="55"/>
    </location>
</feature>
<feature type="transmembrane region" description="Helical" evidence="6">
    <location>
        <begin position="263"/>
        <end position="285"/>
    </location>
</feature>
<dbReference type="PANTHER" id="PTHR23527:SF1">
    <property type="entry name" value="BLL3282 PROTEIN"/>
    <property type="match status" value="1"/>
</dbReference>
<dbReference type="PANTHER" id="PTHR23527">
    <property type="entry name" value="BLL3282 PROTEIN"/>
    <property type="match status" value="1"/>
</dbReference>
<proteinExistence type="predicted"/>
<dbReference type="Pfam" id="PF07690">
    <property type="entry name" value="MFS_1"/>
    <property type="match status" value="1"/>
</dbReference>
<dbReference type="InterPro" id="IPR020846">
    <property type="entry name" value="MFS_dom"/>
</dbReference>
<dbReference type="Proteomes" id="UP000188929">
    <property type="component" value="Unassembled WGS sequence"/>
</dbReference>
<evidence type="ECO:0000313" key="8">
    <source>
        <dbReference type="EMBL" id="ONH30303.1"/>
    </source>
</evidence>
<organism evidence="8 9">
    <name type="scientific">Pseudofrankia asymbiotica</name>
    <dbReference type="NCBI Taxonomy" id="1834516"/>
    <lineage>
        <taxon>Bacteria</taxon>
        <taxon>Bacillati</taxon>
        <taxon>Actinomycetota</taxon>
        <taxon>Actinomycetes</taxon>
        <taxon>Frankiales</taxon>
        <taxon>Frankiaceae</taxon>
        <taxon>Pseudofrankia</taxon>
    </lineage>
</organism>
<dbReference type="InterPro" id="IPR036259">
    <property type="entry name" value="MFS_trans_sf"/>
</dbReference>
<dbReference type="Gene3D" id="1.20.1250.20">
    <property type="entry name" value="MFS general substrate transporter like domains"/>
    <property type="match status" value="2"/>
</dbReference>
<feature type="region of interest" description="Disordered" evidence="5">
    <location>
        <begin position="409"/>
        <end position="462"/>
    </location>
</feature>
<dbReference type="SUPFAM" id="SSF103473">
    <property type="entry name" value="MFS general substrate transporter"/>
    <property type="match status" value="1"/>
</dbReference>
<feature type="compositionally biased region" description="Pro residues" evidence="5">
    <location>
        <begin position="414"/>
        <end position="423"/>
    </location>
</feature>
<keyword evidence="4 6" id="KW-0472">Membrane</keyword>
<evidence type="ECO:0000256" key="3">
    <source>
        <dbReference type="ARBA" id="ARBA00022989"/>
    </source>
</evidence>
<feature type="transmembrane region" description="Helical" evidence="6">
    <location>
        <begin position="363"/>
        <end position="382"/>
    </location>
</feature>
<dbReference type="PROSITE" id="PS50850">
    <property type="entry name" value="MFS"/>
    <property type="match status" value="1"/>
</dbReference>
<feature type="transmembrane region" description="Helical" evidence="6">
    <location>
        <begin position="322"/>
        <end position="342"/>
    </location>
</feature>
<name>A0A1V2IAS2_9ACTN</name>
<evidence type="ECO:0000313" key="9">
    <source>
        <dbReference type="Proteomes" id="UP000188929"/>
    </source>
</evidence>
<reference evidence="9" key="1">
    <citation type="submission" date="2016-10" db="EMBL/GenBank/DDBJ databases">
        <title>Frankia sp. NRRL B-16386 Genome sequencing.</title>
        <authorList>
            <person name="Ghodhbane-Gtari F."/>
            <person name="Swanson E."/>
            <person name="Gueddou A."/>
            <person name="Hezbri K."/>
            <person name="Ktari K."/>
            <person name="Nouioui I."/>
            <person name="Morris K."/>
            <person name="Simpson S."/>
            <person name="Abebe-Akele F."/>
            <person name="Thomas K."/>
            <person name="Gtari M."/>
            <person name="Tisa L.S."/>
        </authorList>
    </citation>
    <scope>NUCLEOTIDE SEQUENCE [LARGE SCALE GENOMIC DNA]</scope>
    <source>
        <strain evidence="9">NRRL B-16386</strain>
    </source>
</reference>
<feature type="region of interest" description="Disordered" evidence="5">
    <location>
        <begin position="183"/>
        <end position="213"/>
    </location>
</feature>
<comment type="caution">
    <text evidence="8">The sequence shown here is derived from an EMBL/GenBank/DDBJ whole genome shotgun (WGS) entry which is preliminary data.</text>
</comment>
<comment type="subcellular location">
    <subcellularLocation>
        <location evidence="1">Cell membrane</location>
        <topology evidence="1">Multi-pass membrane protein</topology>
    </subcellularLocation>
</comment>
<evidence type="ECO:0000256" key="2">
    <source>
        <dbReference type="ARBA" id="ARBA00022692"/>
    </source>
</evidence>
<evidence type="ECO:0000256" key="6">
    <source>
        <dbReference type="SAM" id="Phobius"/>
    </source>
</evidence>
<feature type="compositionally biased region" description="Low complexity" evidence="5">
    <location>
        <begin position="189"/>
        <end position="213"/>
    </location>
</feature>
<evidence type="ECO:0000256" key="4">
    <source>
        <dbReference type="ARBA" id="ARBA00023136"/>
    </source>
</evidence>
<dbReference type="AlphaFoldDB" id="A0A1V2IAS2"/>
<keyword evidence="3 6" id="KW-1133">Transmembrane helix</keyword>
<feature type="transmembrane region" description="Helical" evidence="6">
    <location>
        <begin position="229"/>
        <end position="251"/>
    </location>
</feature>
<evidence type="ECO:0000259" key="7">
    <source>
        <dbReference type="PROSITE" id="PS50850"/>
    </source>
</evidence>
<evidence type="ECO:0000256" key="5">
    <source>
        <dbReference type="SAM" id="MobiDB-lite"/>
    </source>
</evidence>
<gene>
    <name evidence="8" type="ORF">BL253_14215</name>
</gene>
<feature type="transmembrane region" description="Helical" evidence="6">
    <location>
        <begin position="153"/>
        <end position="175"/>
    </location>
</feature>
<keyword evidence="2 6" id="KW-0812">Transmembrane</keyword>
<dbReference type="GO" id="GO:0022857">
    <property type="term" value="F:transmembrane transporter activity"/>
    <property type="evidence" value="ECO:0007669"/>
    <property type="project" value="InterPro"/>
</dbReference>
<feature type="transmembrane region" description="Helical" evidence="6">
    <location>
        <begin position="297"/>
        <end position="316"/>
    </location>
</feature>
<dbReference type="InterPro" id="IPR052952">
    <property type="entry name" value="MFS-Transporter"/>
</dbReference>
<feature type="transmembrane region" description="Helical" evidence="6">
    <location>
        <begin position="67"/>
        <end position="86"/>
    </location>
</feature>
<dbReference type="GO" id="GO:0005886">
    <property type="term" value="C:plasma membrane"/>
    <property type="evidence" value="ECO:0007669"/>
    <property type="project" value="UniProtKB-SubCell"/>
</dbReference>
<dbReference type="InterPro" id="IPR011701">
    <property type="entry name" value="MFS"/>
</dbReference>
<sequence length="462" mass="45735">MLAVGTVAQATTSAYFQGLAGIGPALRAEHGLTLGGLGLLLACPTAGILLTLLAWGPVVDRYGERPAMTAGLAGAAGCLFGAGLGHGLATRAVLLALAGAAGASVTTASGRAVLTWFPGARRGVAMGIRQCAVPAGSGLAAAGLPAVTGHFGVAAAFYALAACCLAAGIAVVAFIREPPEALREDTPKPAAARPARPARPVGPAGSAAPGVAGSAAASSTRDVLRDRRLWRLSAAAGLLVVPQFTMVAFLVEVLHDDRGMSAQRAAVVLTVAQAAGALARILVGAWSDRVGARLRPLRVLAVAAAVGMVAAAGATVAAPVGLLAVVLVLVTAVTVCWNGLAFTAAGELAPPGRAATAMAAENTLNFVAAAATPPLVGLLVTGTGWSRAFLLVAAAPIVAAVTLRPILERRPPHPPHPPHPPIARPDAVTPVPNPVPPPARRAADSLLCTDPSAGSPPIGGRA</sequence>
<accession>A0A1V2IAS2</accession>
<dbReference type="EMBL" id="MOMC01000027">
    <property type="protein sequence ID" value="ONH30303.1"/>
    <property type="molecule type" value="Genomic_DNA"/>
</dbReference>
<feature type="domain" description="Major facilitator superfamily (MFS) profile" evidence="7">
    <location>
        <begin position="1"/>
        <end position="411"/>
    </location>
</feature>